<accession>A0A377GUR7</accession>
<dbReference type="EMBL" id="UGGU01000003">
    <property type="protein sequence ID" value="STO30720.1"/>
    <property type="molecule type" value="Genomic_DNA"/>
</dbReference>
<dbReference type="OrthoDB" id="9809406at2"/>
<evidence type="ECO:0000313" key="4">
    <source>
        <dbReference type="Proteomes" id="UP000255328"/>
    </source>
</evidence>
<keyword evidence="1" id="KW-0812">Transmembrane</keyword>
<keyword evidence="1" id="KW-1133">Transmembrane helix</keyword>
<keyword evidence="4" id="KW-1185">Reference proteome</keyword>
<keyword evidence="1" id="KW-0472">Membrane</keyword>
<dbReference type="AlphaFoldDB" id="A0A377GUR7"/>
<dbReference type="Pfam" id="PF10646">
    <property type="entry name" value="Germane"/>
    <property type="match status" value="1"/>
</dbReference>
<organism evidence="3 4">
    <name type="scientific">Fusobacterium necrogenes</name>
    <dbReference type="NCBI Taxonomy" id="858"/>
    <lineage>
        <taxon>Bacteria</taxon>
        <taxon>Fusobacteriati</taxon>
        <taxon>Fusobacteriota</taxon>
        <taxon>Fusobacteriia</taxon>
        <taxon>Fusobacteriales</taxon>
        <taxon>Fusobacteriaceae</taxon>
        <taxon>Fusobacterium</taxon>
    </lineage>
</organism>
<evidence type="ECO:0000256" key="1">
    <source>
        <dbReference type="SAM" id="Phobius"/>
    </source>
</evidence>
<gene>
    <name evidence="3" type="ORF">NCTC10723_00149</name>
</gene>
<reference evidence="3 4" key="1">
    <citation type="submission" date="2018-06" db="EMBL/GenBank/DDBJ databases">
        <authorList>
            <consortium name="Pathogen Informatics"/>
            <person name="Doyle S."/>
        </authorList>
    </citation>
    <scope>NUCLEOTIDE SEQUENCE [LARGE SCALE GENOMIC DNA]</scope>
    <source>
        <strain evidence="3 4">NCTC10723</strain>
    </source>
</reference>
<proteinExistence type="predicted"/>
<protein>
    <submittedName>
        <fullName evidence="3">Sporulation and spore germination</fullName>
    </submittedName>
</protein>
<dbReference type="RefSeq" id="WP_115268395.1">
    <property type="nucleotide sequence ID" value="NZ_UGGU01000003.1"/>
</dbReference>
<feature type="transmembrane region" description="Helical" evidence="1">
    <location>
        <begin position="7"/>
        <end position="28"/>
    </location>
</feature>
<evidence type="ECO:0000259" key="2">
    <source>
        <dbReference type="Pfam" id="PF10646"/>
    </source>
</evidence>
<feature type="domain" description="GerMN" evidence="2">
    <location>
        <begin position="58"/>
        <end position="166"/>
    </location>
</feature>
<dbReference type="InterPro" id="IPR019606">
    <property type="entry name" value="GerMN"/>
</dbReference>
<dbReference type="Proteomes" id="UP000255328">
    <property type="component" value="Unassembled WGS sequence"/>
</dbReference>
<sequence>MVLNRKLLFLVGIIWGIAIISAVGYFQLKKSSEKINIIQLEKKENVIEDEGRTEKIKFYFLGEDRKSLISREEDIPLYSRTKDKVRKITEKSLENLWNVKVLKNSQIEIGNIFIIGDMIYIDIDANILELKPENRINLLSIYSIVNSITEVDGIRRVKFLIDGKEETGSFSKIYTRNTNI</sequence>
<name>A0A377GUR7_9FUSO</name>
<evidence type="ECO:0000313" key="3">
    <source>
        <dbReference type="EMBL" id="STO30720.1"/>
    </source>
</evidence>